<reference evidence="13" key="1">
    <citation type="submission" date="2017-02" db="UniProtKB">
        <authorList>
            <consortium name="WormBaseParasite"/>
        </authorList>
    </citation>
    <scope>IDENTIFICATION</scope>
</reference>
<evidence type="ECO:0000256" key="10">
    <source>
        <dbReference type="SAM" id="MobiDB-lite"/>
    </source>
</evidence>
<dbReference type="GO" id="GO:0033617">
    <property type="term" value="P:mitochondrial respiratory chain complex IV assembly"/>
    <property type="evidence" value="ECO:0007669"/>
    <property type="project" value="TreeGrafter"/>
</dbReference>
<dbReference type="InterPro" id="IPR008851">
    <property type="entry name" value="TFIIF-alpha"/>
</dbReference>
<name>A0A0R3S669_9BILA</name>
<dbReference type="WBParaSite" id="EEL_0001029101-mRNA-1">
    <property type="protein sequence ID" value="EEL_0001029101-mRNA-1"/>
    <property type="gene ID" value="EEL_0001029101"/>
</dbReference>
<dbReference type="GO" id="GO:0005739">
    <property type="term" value="C:mitochondrion"/>
    <property type="evidence" value="ECO:0007669"/>
    <property type="project" value="GOC"/>
</dbReference>
<dbReference type="Gene3D" id="1.10.10.10">
    <property type="entry name" value="Winged helix-like DNA-binding domain superfamily/Winged helix DNA-binding domain"/>
    <property type="match status" value="1"/>
</dbReference>
<dbReference type="InterPro" id="IPR011039">
    <property type="entry name" value="TFIIF_interaction"/>
</dbReference>
<evidence type="ECO:0000256" key="3">
    <source>
        <dbReference type="ARBA" id="ARBA00023015"/>
    </source>
</evidence>
<evidence type="ECO:0000256" key="5">
    <source>
        <dbReference type="ARBA" id="ARBA00023163"/>
    </source>
</evidence>
<dbReference type="InterPro" id="IPR003782">
    <property type="entry name" value="SCO1/SenC"/>
</dbReference>
<feature type="compositionally biased region" description="Acidic residues" evidence="10">
    <location>
        <begin position="487"/>
        <end position="503"/>
    </location>
</feature>
<dbReference type="GO" id="GO:0005634">
    <property type="term" value="C:nucleus"/>
    <property type="evidence" value="ECO:0007669"/>
    <property type="project" value="UniProtKB-SubCell"/>
</dbReference>
<dbReference type="SUPFAM" id="SSF46785">
    <property type="entry name" value="Winged helix' DNA-binding domain"/>
    <property type="match status" value="1"/>
</dbReference>
<comment type="similarity">
    <text evidence="9">Belongs to the TFIIF alpha subunit family.</text>
</comment>
<comment type="function">
    <text evidence="7 9">TFIIF is a general transcription initiation factor that binds to RNA polymerase II and helps to recruit it to the initiation complex in collaboration with TFIIB. It promotes transcription elongation.</text>
</comment>
<dbReference type="InterPro" id="IPR036249">
    <property type="entry name" value="Thioredoxin-like_sf"/>
</dbReference>
<dbReference type="CDD" id="cd02968">
    <property type="entry name" value="SCO"/>
    <property type="match status" value="1"/>
</dbReference>
<dbReference type="GO" id="GO:0046872">
    <property type="term" value="F:metal ion binding"/>
    <property type="evidence" value="ECO:0007669"/>
    <property type="project" value="UniProtKB-KW"/>
</dbReference>
<feature type="compositionally biased region" description="Basic residues" evidence="10">
    <location>
        <begin position="509"/>
        <end position="525"/>
    </location>
</feature>
<feature type="transmembrane region" description="Helical" evidence="11">
    <location>
        <begin position="141"/>
        <end position="163"/>
    </location>
</feature>
<proteinExistence type="inferred from homology"/>
<evidence type="ECO:0000256" key="6">
    <source>
        <dbReference type="ARBA" id="ARBA00023242"/>
    </source>
</evidence>
<keyword evidence="4 9" id="KW-0238">DNA-binding</keyword>
<dbReference type="GO" id="GO:0032968">
    <property type="term" value="P:positive regulation of transcription elongation by RNA polymerase II"/>
    <property type="evidence" value="ECO:0007669"/>
    <property type="project" value="InterPro"/>
</dbReference>
<evidence type="ECO:0000256" key="1">
    <source>
        <dbReference type="ARBA" id="ARBA00004123"/>
    </source>
</evidence>
<evidence type="ECO:0000256" key="9">
    <source>
        <dbReference type="RuleBase" id="RU366044"/>
    </source>
</evidence>
<feature type="compositionally biased region" description="Acidic residues" evidence="10">
    <location>
        <begin position="538"/>
        <end position="547"/>
    </location>
</feature>
<dbReference type="PANTHER" id="PTHR12151">
    <property type="entry name" value="ELECTRON TRANSPORT PROTIN SCO1/SENC FAMILY MEMBER"/>
    <property type="match status" value="1"/>
</dbReference>
<dbReference type="InterPro" id="IPR036388">
    <property type="entry name" value="WH-like_DNA-bd_sf"/>
</dbReference>
<keyword evidence="8" id="KW-0479">Metal-binding</keyword>
<dbReference type="InterPro" id="IPR036390">
    <property type="entry name" value="WH_DNA-bd_sf"/>
</dbReference>
<feature type="region of interest" description="Disordered" evidence="10">
    <location>
        <begin position="477"/>
        <end position="564"/>
    </location>
</feature>
<evidence type="ECO:0000256" key="11">
    <source>
        <dbReference type="SAM" id="Phobius"/>
    </source>
</evidence>
<keyword evidence="5 9" id="KW-0804">Transcription</keyword>
<keyword evidence="8" id="KW-0186">Copper</keyword>
<keyword evidence="11" id="KW-1133">Transmembrane helix</keyword>
<evidence type="ECO:0000313" key="13">
    <source>
        <dbReference type="WBParaSite" id="EEL_0001029101-mRNA-1"/>
    </source>
</evidence>
<dbReference type="SUPFAM" id="SSF50916">
    <property type="entry name" value="Rap30/74 interaction domains"/>
    <property type="match status" value="1"/>
</dbReference>
<keyword evidence="12" id="KW-1185">Reference proteome</keyword>
<feature type="compositionally biased region" description="Polar residues" evidence="10">
    <location>
        <begin position="695"/>
        <end position="714"/>
    </location>
</feature>
<dbReference type="Gene3D" id="3.40.30.10">
    <property type="entry name" value="Glutaredoxin"/>
    <property type="match status" value="1"/>
</dbReference>
<dbReference type="Pfam" id="PF02630">
    <property type="entry name" value="SCO1-SenC"/>
    <property type="match status" value="1"/>
</dbReference>
<keyword evidence="3 9" id="KW-0805">Transcription regulation</keyword>
<keyword evidence="6 9" id="KW-0539">Nucleus</keyword>
<evidence type="ECO:0000256" key="4">
    <source>
        <dbReference type="ARBA" id="ARBA00023125"/>
    </source>
</evidence>
<dbReference type="Proteomes" id="UP000050640">
    <property type="component" value="Unplaced"/>
</dbReference>
<dbReference type="AlphaFoldDB" id="A0A0R3S669"/>
<evidence type="ECO:0000313" key="12">
    <source>
        <dbReference type="Proteomes" id="UP000050640"/>
    </source>
</evidence>
<organism evidence="12 13">
    <name type="scientific">Elaeophora elaphi</name>
    <dbReference type="NCBI Taxonomy" id="1147741"/>
    <lineage>
        <taxon>Eukaryota</taxon>
        <taxon>Metazoa</taxon>
        <taxon>Ecdysozoa</taxon>
        <taxon>Nematoda</taxon>
        <taxon>Chromadorea</taxon>
        <taxon>Rhabditida</taxon>
        <taxon>Spirurina</taxon>
        <taxon>Spiruromorpha</taxon>
        <taxon>Filarioidea</taxon>
        <taxon>Onchocercidae</taxon>
        <taxon>Elaeophora</taxon>
    </lineage>
</organism>
<accession>A0A0R3S669</accession>
<comment type="similarity">
    <text evidence="2">Belongs to the SCO1/2 family.</text>
</comment>
<dbReference type="FunFam" id="3.40.30.10:FF:000013">
    <property type="entry name" value="Blast:Protein SCO1 homolog, mitochondrial"/>
    <property type="match status" value="1"/>
</dbReference>
<feature type="region of interest" description="Disordered" evidence="10">
    <location>
        <begin position="695"/>
        <end position="716"/>
    </location>
</feature>
<evidence type="ECO:0000256" key="8">
    <source>
        <dbReference type="PIRSR" id="PIRSR603782-1"/>
    </source>
</evidence>
<dbReference type="PANTHER" id="PTHR12151:SF5">
    <property type="entry name" value="AT19154P"/>
    <property type="match status" value="1"/>
</dbReference>
<dbReference type="STRING" id="1147741.A0A0R3S669"/>
<evidence type="ECO:0000256" key="7">
    <source>
        <dbReference type="ARBA" id="ARBA00025232"/>
    </source>
</evidence>
<dbReference type="GO" id="GO:0006367">
    <property type="term" value="P:transcription initiation at RNA polymerase II promoter"/>
    <property type="evidence" value="ECO:0007669"/>
    <property type="project" value="InterPro"/>
</dbReference>
<dbReference type="Pfam" id="PF05793">
    <property type="entry name" value="TFIIF_alpha"/>
    <property type="match status" value="1"/>
</dbReference>
<keyword evidence="11" id="KW-0472">Membrane</keyword>
<dbReference type="GO" id="GO:0003677">
    <property type="term" value="F:DNA binding"/>
    <property type="evidence" value="ECO:0007669"/>
    <property type="project" value="UniProtKB-KW"/>
</dbReference>
<feature type="binding site" evidence="8">
    <location>
        <position position="244"/>
    </location>
    <ligand>
        <name>Cu cation</name>
        <dbReference type="ChEBI" id="CHEBI:23378"/>
    </ligand>
</feature>
<protein>
    <recommendedName>
        <fullName evidence="9">Transcription initiation factor IIF subunit alpha</fullName>
    </recommendedName>
</protein>
<dbReference type="SUPFAM" id="SSF52833">
    <property type="entry name" value="Thioredoxin-like"/>
    <property type="match status" value="1"/>
</dbReference>
<keyword evidence="11" id="KW-0812">Transmembrane</keyword>
<comment type="subcellular location">
    <subcellularLocation>
        <location evidence="1 9">Nucleus</location>
    </subcellularLocation>
</comment>
<evidence type="ECO:0000256" key="2">
    <source>
        <dbReference type="ARBA" id="ARBA00010996"/>
    </source>
</evidence>
<sequence length="799" mass="91722">MLASLICQVNEANEKRINKENKTHTQRTKHYNGNDTTNSLIPKIFHSMFRVTCALLSRFLPSNSSRQCYCIRRYFFHATNSLRFASTRSDINNDKKETVGNDDLKVDMADLEEALKKDEMPRYDENFRKLKRQKREMREIFTGKLAMIMVGVSIILVIILSGMREKVVEILEKSEEKIKVVPVFVSVDPERDTVKRVKEYCAEFSPKIKGYTGSKEQVDKVAKAFRVYYSQGPKATGNDYIVDHTVIMYLIDPDGDFHDYYGQNRSAQEIAKIIKLKMASPATPKHYAVRIPKRNGCRRYSILKFNSALKIDPGKWATADYSIRMAREDNKEQAAANEIRQEYGEGSEYGKALREEARRKKYGRQLQAYQHDNQPWVLSITDSSTKERKFRSIREGGAGEHADYWVFLKSGEEFHAYKVDEWYQFMPFSTHRTLDIDQAEERFRERNRVMNQFALKAQIQQQLRAMDEDGEQMIKTTKSLKIKDEASSDENSDGEKGDDEDDAPTGSLKQKKNSKSTGRVRKDKRQRVENADEVAAYESDDGDDEGREYDYMSDSGSESDRDAVPMEQKVDEAMVAVGDEAGLKKLIGDDFSDTDSSDVDDTTKKLLSAVEDDDADEIKKQFIDVDERGKLLLEIYLFIYYSSGSDSDDPDKEINSAIFLPVKKTLEEPSSSLTRKRPLENATLTDTEAKKIKTEQSLTTPSVTSAQPVTSQDGLSEETVRRYLRRKPHTTKELLSKIKSKCGDMEKSEIVQKLAAILKRIEPHQFKQKHGKKEVDRKRLLPVVPVDIFDFCMQEVHSN</sequence>